<name>A0A165Z8Q9_9HYPH</name>
<proteinExistence type="predicted"/>
<dbReference type="EMBL" id="LMCB01000013">
    <property type="protein sequence ID" value="KZL19606.1"/>
    <property type="molecule type" value="Genomic_DNA"/>
</dbReference>
<dbReference type="Proteomes" id="UP000076577">
    <property type="component" value="Unassembled WGS sequence"/>
</dbReference>
<protein>
    <submittedName>
        <fullName evidence="1">Uncharacterized protein</fullName>
    </submittedName>
</protein>
<evidence type="ECO:0000313" key="1">
    <source>
        <dbReference type="EMBL" id="KZL19606.1"/>
    </source>
</evidence>
<comment type="caution">
    <text evidence="1">The sequence shown here is derived from an EMBL/GenBank/DDBJ whole genome shotgun (WGS) entry which is preliminary data.</text>
</comment>
<dbReference type="PATRIC" id="fig|989403.3.peg.2018"/>
<accession>A0A165Z8Q9</accession>
<dbReference type="AlphaFoldDB" id="A0A165Z8Q9"/>
<organism evidence="1 2">
    <name type="scientific">Pseudovibrio axinellae</name>
    <dbReference type="NCBI Taxonomy" id="989403"/>
    <lineage>
        <taxon>Bacteria</taxon>
        <taxon>Pseudomonadati</taxon>
        <taxon>Pseudomonadota</taxon>
        <taxon>Alphaproteobacteria</taxon>
        <taxon>Hyphomicrobiales</taxon>
        <taxon>Stappiaceae</taxon>
        <taxon>Pseudovibrio</taxon>
    </lineage>
</organism>
<keyword evidence="2" id="KW-1185">Reference proteome</keyword>
<sequence>MLSINPPNSQRVGARDLMHLVGPSMKLVRLKIEDMLRLGKKTAMSTILKLYCRHFCSRRGEKKLKEPNGVHER</sequence>
<evidence type="ECO:0000313" key="2">
    <source>
        <dbReference type="Proteomes" id="UP000076577"/>
    </source>
</evidence>
<dbReference type="STRING" id="989403.SAMN05421798_102446"/>
<gene>
    <name evidence="1" type="ORF">PsAD2_01885</name>
</gene>
<reference evidence="1 2" key="1">
    <citation type="journal article" date="2016" name="Front. Microbiol.">
        <title>Comparative Genomic Analysis Reveals a Diverse Repertoire of Genes Involved in Prokaryote-Eukaryote Interactions within the Pseudovibrio Genus.</title>
        <authorList>
            <person name="Romano S."/>
            <person name="Fernandez-Guerra A."/>
            <person name="Reen F.J."/>
            <person name="Glockner F.O."/>
            <person name="Crowley S.P."/>
            <person name="O'Sullivan O."/>
            <person name="Cotter P.D."/>
            <person name="Adams C."/>
            <person name="Dobson A.D."/>
            <person name="O'Gara F."/>
        </authorList>
    </citation>
    <scope>NUCLEOTIDE SEQUENCE [LARGE SCALE GENOMIC DNA]</scope>
    <source>
        <strain evidence="1 2">Ad2</strain>
    </source>
</reference>